<dbReference type="SUPFAM" id="SSF53448">
    <property type="entry name" value="Nucleotide-diphospho-sugar transferases"/>
    <property type="match status" value="1"/>
</dbReference>
<comment type="caution">
    <text evidence="2">The sequence shown here is derived from an EMBL/GenBank/DDBJ whole genome shotgun (WGS) entry which is preliminary data.</text>
</comment>
<feature type="domain" description="Glycosyltransferase 2-like" evidence="1">
    <location>
        <begin position="8"/>
        <end position="147"/>
    </location>
</feature>
<dbReference type="AlphaFoldDB" id="A0A2H0NGY8"/>
<reference evidence="2 3" key="1">
    <citation type="submission" date="2017-09" db="EMBL/GenBank/DDBJ databases">
        <title>Depth-based differentiation of microbial function through sediment-hosted aquifers and enrichment of novel symbionts in the deep terrestrial subsurface.</title>
        <authorList>
            <person name="Probst A.J."/>
            <person name="Ladd B."/>
            <person name="Jarett J.K."/>
            <person name="Geller-Mcgrath D.E."/>
            <person name="Sieber C.M."/>
            <person name="Emerson J.B."/>
            <person name="Anantharaman K."/>
            <person name="Thomas B.C."/>
            <person name="Malmstrom R."/>
            <person name="Stieglmeier M."/>
            <person name="Klingl A."/>
            <person name="Woyke T."/>
            <person name="Ryan C.M."/>
            <person name="Banfield J.F."/>
        </authorList>
    </citation>
    <scope>NUCLEOTIDE SEQUENCE [LARGE SCALE GENOMIC DNA]</scope>
    <source>
        <strain evidence="2">CG11_big_fil_rev_8_21_14_0_20_37_11</strain>
    </source>
</reference>
<dbReference type="InterPro" id="IPR001173">
    <property type="entry name" value="Glyco_trans_2-like"/>
</dbReference>
<accession>A0A2H0NGY8</accession>
<protein>
    <recommendedName>
        <fullName evidence="1">Glycosyltransferase 2-like domain-containing protein</fullName>
    </recommendedName>
</protein>
<dbReference type="PANTHER" id="PTHR43179">
    <property type="entry name" value="RHAMNOSYLTRANSFERASE WBBL"/>
    <property type="match status" value="1"/>
</dbReference>
<evidence type="ECO:0000313" key="3">
    <source>
        <dbReference type="Proteomes" id="UP000230707"/>
    </source>
</evidence>
<evidence type="ECO:0000313" key="2">
    <source>
        <dbReference type="EMBL" id="PIR08152.1"/>
    </source>
</evidence>
<dbReference type="PANTHER" id="PTHR43179:SF7">
    <property type="entry name" value="RHAMNOSYLTRANSFERASE WBBL"/>
    <property type="match status" value="1"/>
</dbReference>
<gene>
    <name evidence="2" type="ORF">COV53_04555</name>
</gene>
<dbReference type="Pfam" id="PF00535">
    <property type="entry name" value="Glycos_transf_2"/>
    <property type="match status" value="1"/>
</dbReference>
<dbReference type="Proteomes" id="UP000230707">
    <property type="component" value="Unassembled WGS sequence"/>
</dbReference>
<sequence length="302" mass="35108">MITPCVYIICGSYNELENTKKLLKCTKDQTYQNIKVIYVDDGSTDGTALYITSYHQDVILLKGDGKLWWTGILYKGIEKAIQLSKNNLSFILTVNADCTFDHNFIDFLVNTSQLYNRSIVGSLVVDVRDRIRIWDAGVRIDWSKGKFISIGPKDIRSIDRSKKVEDEIDTISTKGTLYPIEVFKKIGNFDRKNLPHYISDYEFGCRAKKAGFRLILSYQSIIYNDVLNTGFGEKIAQKISLYDYFQLLFSRKSRINIIDNIKFIKLCCPQKYKLKNYLFSILKCFFLFSYVSPLFYLKRLQN</sequence>
<dbReference type="EMBL" id="PCWS01000099">
    <property type="protein sequence ID" value="PIR08152.1"/>
    <property type="molecule type" value="Genomic_DNA"/>
</dbReference>
<organism evidence="2 3">
    <name type="scientific">Candidatus Gottesmanbacteria bacterium CG11_big_fil_rev_8_21_14_0_20_37_11</name>
    <dbReference type="NCBI Taxonomy" id="1974575"/>
    <lineage>
        <taxon>Bacteria</taxon>
        <taxon>Candidatus Gottesmaniibacteriota</taxon>
    </lineage>
</organism>
<proteinExistence type="predicted"/>
<dbReference type="Gene3D" id="3.90.550.10">
    <property type="entry name" value="Spore Coat Polysaccharide Biosynthesis Protein SpsA, Chain A"/>
    <property type="match status" value="1"/>
</dbReference>
<dbReference type="InterPro" id="IPR029044">
    <property type="entry name" value="Nucleotide-diphossugar_trans"/>
</dbReference>
<name>A0A2H0NGY8_9BACT</name>
<evidence type="ECO:0000259" key="1">
    <source>
        <dbReference type="Pfam" id="PF00535"/>
    </source>
</evidence>